<dbReference type="GO" id="GO:0016787">
    <property type="term" value="F:hydrolase activity"/>
    <property type="evidence" value="ECO:0007669"/>
    <property type="project" value="UniProtKB-KW"/>
</dbReference>
<dbReference type="PANTHER" id="PTHR37017">
    <property type="entry name" value="AB HYDROLASE-1 DOMAIN-CONTAINING PROTEIN-RELATED"/>
    <property type="match status" value="1"/>
</dbReference>
<feature type="domain" description="AB hydrolase-1" evidence="2">
    <location>
        <begin position="48"/>
        <end position="269"/>
    </location>
</feature>
<dbReference type="EMBL" id="BOOC01000018">
    <property type="protein sequence ID" value="GIH40949.1"/>
    <property type="molecule type" value="Genomic_DNA"/>
</dbReference>
<dbReference type="Proteomes" id="UP000603904">
    <property type="component" value="Unassembled WGS sequence"/>
</dbReference>
<dbReference type="Gene3D" id="3.40.50.1820">
    <property type="entry name" value="alpha/beta hydrolase"/>
    <property type="match status" value="1"/>
</dbReference>
<comment type="caution">
    <text evidence="3">The sequence shown here is derived from an EMBL/GenBank/DDBJ whole genome shotgun (WGS) entry which is preliminary data.</text>
</comment>
<dbReference type="InterPro" id="IPR052897">
    <property type="entry name" value="Sec-Metab_Biosynth_Hydrolase"/>
</dbReference>
<gene>
    <name evidence="3" type="ORF">Mco01_39490</name>
</gene>
<dbReference type="InterPro" id="IPR029058">
    <property type="entry name" value="AB_hydrolase_fold"/>
</dbReference>
<sequence length="283" mass="28991">MLVHRIRYATAVTAAAAATAVLLPLGLTSATAATATTTATHRAAKPTIVLVHGAWADGSSWSGEVSRLQHDGYTVAVAPNPLRGLSSDADYLRDYLAGIDGPIVLVGHSYGGAVITNAATGNANVKALVYIDAYLPDATQTVADLSGKDSALAPAVTSPTSVFTLVNYPGAPKGVYDTYVLPDVFVRGFAGDLSPATGAQLAASQPPTSLIALGEPSGTPAWETIPSWDLIGTKDKIIPEAQQVAMAKHAGARTQKFNASHLGIISQPGTVTSFIEKAASTEG</sequence>
<protein>
    <submittedName>
        <fullName evidence="3">Alpha/beta hydrolase</fullName>
    </submittedName>
</protein>
<keyword evidence="4" id="KW-1185">Reference proteome</keyword>
<dbReference type="RefSeq" id="WP_204058335.1">
    <property type="nucleotide sequence ID" value="NZ_BAAAGP010000010.1"/>
</dbReference>
<keyword evidence="3" id="KW-0378">Hydrolase</keyword>
<accession>A0ABQ4G1N7</accession>
<evidence type="ECO:0000313" key="3">
    <source>
        <dbReference type="EMBL" id="GIH40949.1"/>
    </source>
</evidence>
<evidence type="ECO:0000259" key="2">
    <source>
        <dbReference type="Pfam" id="PF12697"/>
    </source>
</evidence>
<name>A0ABQ4G1N7_9ACTN</name>
<keyword evidence="1" id="KW-0732">Signal</keyword>
<organism evidence="3 4">
    <name type="scientific">Microbispora corallina</name>
    <dbReference type="NCBI Taxonomy" id="83302"/>
    <lineage>
        <taxon>Bacteria</taxon>
        <taxon>Bacillati</taxon>
        <taxon>Actinomycetota</taxon>
        <taxon>Actinomycetes</taxon>
        <taxon>Streptosporangiales</taxon>
        <taxon>Streptosporangiaceae</taxon>
        <taxon>Microbispora</taxon>
    </lineage>
</organism>
<reference evidence="3 4" key="1">
    <citation type="submission" date="2021-01" db="EMBL/GenBank/DDBJ databases">
        <title>Whole genome shotgun sequence of Microbispora corallina NBRC 16416.</title>
        <authorList>
            <person name="Komaki H."/>
            <person name="Tamura T."/>
        </authorList>
    </citation>
    <scope>NUCLEOTIDE SEQUENCE [LARGE SCALE GENOMIC DNA]</scope>
    <source>
        <strain evidence="3 4">NBRC 16416</strain>
    </source>
</reference>
<dbReference type="SUPFAM" id="SSF53474">
    <property type="entry name" value="alpha/beta-Hydrolases"/>
    <property type="match status" value="1"/>
</dbReference>
<evidence type="ECO:0000256" key="1">
    <source>
        <dbReference type="SAM" id="SignalP"/>
    </source>
</evidence>
<dbReference type="InterPro" id="IPR000073">
    <property type="entry name" value="AB_hydrolase_1"/>
</dbReference>
<dbReference type="PANTHER" id="PTHR37017:SF11">
    <property type="entry name" value="ESTERASE_LIPASE_THIOESTERASE DOMAIN-CONTAINING PROTEIN"/>
    <property type="match status" value="1"/>
</dbReference>
<feature type="signal peptide" evidence="1">
    <location>
        <begin position="1"/>
        <end position="32"/>
    </location>
</feature>
<proteinExistence type="predicted"/>
<feature type="chain" id="PRO_5045709607" evidence="1">
    <location>
        <begin position="33"/>
        <end position="283"/>
    </location>
</feature>
<dbReference type="Pfam" id="PF12697">
    <property type="entry name" value="Abhydrolase_6"/>
    <property type="match status" value="1"/>
</dbReference>
<evidence type="ECO:0000313" key="4">
    <source>
        <dbReference type="Proteomes" id="UP000603904"/>
    </source>
</evidence>